<organism evidence="1 2">
    <name type="scientific">Ureibacillus yapensis</name>
    <dbReference type="NCBI Taxonomy" id="2304605"/>
    <lineage>
        <taxon>Bacteria</taxon>
        <taxon>Bacillati</taxon>
        <taxon>Bacillota</taxon>
        <taxon>Bacilli</taxon>
        <taxon>Bacillales</taxon>
        <taxon>Caryophanaceae</taxon>
        <taxon>Ureibacillus</taxon>
    </lineage>
</organism>
<keyword evidence="2" id="KW-1185">Reference proteome</keyword>
<dbReference type="Gene3D" id="2.40.128.20">
    <property type="match status" value="1"/>
</dbReference>
<evidence type="ECO:0000313" key="2">
    <source>
        <dbReference type="Proteomes" id="UP000265692"/>
    </source>
</evidence>
<dbReference type="OrthoDB" id="2352933at2"/>
<evidence type="ECO:0000313" key="1">
    <source>
        <dbReference type="EMBL" id="RHW40042.1"/>
    </source>
</evidence>
<gene>
    <name evidence="1" type="ORF">D1B33_04115</name>
</gene>
<dbReference type="SUPFAM" id="SSF50814">
    <property type="entry name" value="Lipocalins"/>
    <property type="match status" value="1"/>
</dbReference>
<sequence>MSIDETKVKIKLNSTIVPTDGEEETYEMWLDGSLIKKTGKMYLRYEEQQSEGTINTTVKMDNHQALILRSGGVKMRLPFDRMQEQQGHYETHFGTMPIVTKTHHLSHENGDESKVNGTFKIQYDLLVSDQAVGKYTLEIQYVEGQK</sequence>
<name>A0A396SG69_9BACL</name>
<dbReference type="RefSeq" id="WP_118875050.1">
    <property type="nucleotide sequence ID" value="NZ_QWEI01000001.1"/>
</dbReference>
<dbReference type="InterPro" id="IPR012674">
    <property type="entry name" value="Calycin"/>
</dbReference>
<dbReference type="InterPro" id="IPR015231">
    <property type="entry name" value="DUF1934"/>
</dbReference>
<dbReference type="Pfam" id="PF09148">
    <property type="entry name" value="DUF1934"/>
    <property type="match status" value="1"/>
</dbReference>
<reference evidence="1 2" key="1">
    <citation type="submission" date="2018-08" db="EMBL/GenBank/DDBJ databases">
        <title>Lysinibacillus sp. YLB-03 draft genome sequence.</title>
        <authorList>
            <person name="Yu L."/>
        </authorList>
    </citation>
    <scope>NUCLEOTIDE SEQUENCE [LARGE SCALE GENOMIC DNA]</scope>
    <source>
        <strain evidence="1 2">YLB-03</strain>
    </source>
</reference>
<protein>
    <submittedName>
        <fullName evidence="1">DUF1934 domain-containing protein</fullName>
    </submittedName>
</protein>
<dbReference type="EMBL" id="QWEI01000001">
    <property type="protein sequence ID" value="RHW40042.1"/>
    <property type="molecule type" value="Genomic_DNA"/>
</dbReference>
<dbReference type="AlphaFoldDB" id="A0A396SG69"/>
<comment type="caution">
    <text evidence="1">The sequence shown here is derived from an EMBL/GenBank/DDBJ whole genome shotgun (WGS) entry which is preliminary data.</text>
</comment>
<dbReference type="Proteomes" id="UP000265692">
    <property type="component" value="Unassembled WGS sequence"/>
</dbReference>
<accession>A0A396SG69</accession>
<proteinExistence type="predicted"/>